<dbReference type="GO" id="GO:0016740">
    <property type="term" value="F:transferase activity"/>
    <property type="evidence" value="ECO:0007669"/>
    <property type="project" value="UniProtKB-KW"/>
</dbReference>
<dbReference type="PANTHER" id="PTHR43852">
    <property type="entry name" value="NUCLEOTIDYLTRANSFERASE"/>
    <property type="match status" value="1"/>
</dbReference>
<dbReference type="InterPro" id="IPR052930">
    <property type="entry name" value="TA_antitoxin_MntA"/>
</dbReference>
<keyword evidence="2" id="KW-0808">Transferase</keyword>
<dbReference type="EMBL" id="DTCX01000079">
    <property type="protein sequence ID" value="HGL49259.1"/>
    <property type="molecule type" value="Genomic_DNA"/>
</dbReference>
<dbReference type="SUPFAM" id="SSF81301">
    <property type="entry name" value="Nucleotidyltransferase"/>
    <property type="match status" value="1"/>
</dbReference>
<reference evidence="2" key="1">
    <citation type="journal article" date="2020" name="mSystems">
        <title>Genome- and Community-Level Interaction Insights into Carbon Utilization and Element Cycling Functions of Hydrothermarchaeota in Hydrothermal Sediment.</title>
        <authorList>
            <person name="Zhou Z."/>
            <person name="Liu Y."/>
            <person name="Xu W."/>
            <person name="Pan J."/>
            <person name="Luo Z.H."/>
            <person name="Li M."/>
        </authorList>
    </citation>
    <scope>NUCLEOTIDE SEQUENCE [LARGE SCALE GENOMIC DNA]</scope>
    <source>
        <strain evidence="2">SpSt-679</strain>
    </source>
</reference>
<accession>A0A7V4E5H8</accession>
<dbReference type="InterPro" id="IPR043519">
    <property type="entry name" value="NT_sf"/>
</dbReference>
<dbReference type="NCBIfam" id="NF047752">
    <property type="entry name" value="MntA_antitoxin"/>
    <property type="match status" value="1"/>
</dbReference>
<dbReference type="InterPro" id="IPR041633">
    <property type="entry name" value="Polbeta"/>
</dbReference>
<proteinExistence type="predicted"/>
<dbReference type="Pfam" id="PF18765">
    <property type="entry name" value="Polbeta"/>
    <property type="match status" value="1"/>
</dbReference>
<protein>
    <submittedName>
        <fullName evidence="2">Nucleotidyltransferase domain-containing protein</fullName>
    </submittedName>
</protein>
<comment type="caution">
    <text evidence="2">The sequence shown here is derived from an EMBL/GenBank/DDBJ whole genome shotgun (WGS) entry which is preliminary data.</text>
</comment>
<feature type="domain" description="Polymerase beta nucleotidyltransferase" evidence="1">
    <location>
        <begin position="9"/>
        <end position="91"/>
    </location>
</feature>
<evidence type="ECO:0000259" key="1">
    <source>
        <dbReference type="Pfam" id="PF18765"/>
    </source>
</evidence>
<dbReference type="PANTHER" id="PTHR43852:SF2">
    <property type="entry name" value="PROTEIN ADENYLYLTRANSFERASE MNTA"/>
    <property type="match status" value="1"/>
</dbReference>
<dbReference type="Gene3D" id="3.30.460.10">
    <property type="entry name" value="Beta Polymerase, domain 2"/>
    <property type="match status" value="1"/>
</dbReference>
<sequence length="130" mass="14295">MERLKEAVRLLVEELNPLGVYLFGSGAQGLLTPESDLDLAILGIEPYPPERLFALRGPLSLLLGREVDLVNLLQAALPLQAQVAAFGQPLYLAGPEAERFLDLALKAYARLNEERAALLRDVRTRGQIYG</sequence>
<dbReference type="CDD" id="cd05403">
    <property type="entry name" value="NT_KNTase_like"/>
    <property type="match status" value="1"/>
</dbReference>
<gene>
    <name evidence="2" type="ORF">ENU54_01400</name>
</gene>
<evidence type="ECO:0000313" key="2">
    <source>
        <dbReference type="EMBL" id="HGL49259.1"/>
    </source>
</evidence>
<name>A0A7V4E5H8_9DEIN</name>
<organism evidence="2">
    <name type="scientific">Thermus tengchongensis</name>
    <dbReference type="NCBI Taxonomy" id="1214928"/>
    <lineage>
        <taxon>Bacteria</taxon>
        <taxon>Thermotogati</taxon>
        <taxon>Deinococcota</taxon>
        <taxon>Deinococci</taxon>
        <taxon>Thermales</taxon>
        <taxon>Thermaceae</taxon>
        <taxon>Thermus</taxon>
    </lineage>
</organism>
<dbReference type="AlphaFoldDB" id="A0A7V4E5H8"/>